<evidence type="ECO:0000313" key="7">
    <source>
        <dbReference type="Ensembl" id="ENSOANP00000043311.1"/>
    </source>
</evidence>
<sequence>MAEPGAGPCHGAVLAQAASEGSKGQDKKTATSSHPNPATSGQSGNHSGNKPDHQPVLRVDDRQRLARERREEREKQLAARETVWLEREERARQHYEKLLEERKKKLEEQRLKEERRRAAVEEKRRQRLEEDKERHEAVVRRTMERSHKPKQKQLRWSWGGPLHSSSSNHMNNAARRLQLSPWESSIVNRLQMPTHSFLARSKSTAALSGDPASCSPISIMSYKAAHCRNLADRPKLFVTTPQGTARRRTIHSTMGDRKEKERENPSLLCTSSLRRAHSPTNPKARSPAPSPVWLPSKSFPHLPGTPRPAPSLPSSSSKAVSAQPRPPSPGNIRPGKKEGKAEGEKKDREKDLEKVREEISGESKGPVVSAGDVARGEGLSVKPPVIPAPLGSTPSPTSTKTSAGTTDAEEATRILAENRRLAREQREREERERKEKEELERQKKEELAQKVAEERARREEESRRLEAERKEREQQQAREKEEQLRQQAEEREQREREELERIQKQREEEARMREEAEKVRQEREKHFQREEQERLERKKRLEEIMKRTRRTEAADKKVHDQRNGDISKGNIPGGTGVSSPPCGTDSSKNGEPGASPQVAIAHQLTGSKDGNAEKQPTENGVSSQNDSFEEMIDLPIGSKANRLDATNSDGSPEIPLTPILAFEDKGTLGSLPQVDSVQTQQTAEVI</sequence>
<dbReference type="Pfam" id="PF05672">
    <property type="entry name" value="MAP7"/>
    <property type="match status" value="1"/>
</dbReference>
<comment type="similarity">
    <text evidence="2">Belongs to the MAP7 family.</text>
</comment>
<dbReference type="PANTHER" id="PTHR15073:SF4">
    <property type="entry name" value="ENSCONSIN"/>
    <property type="match status" value="1"/>
</dbReference>
<dbReference type="InterPro" id="IPR008604">
    <property type="entry name" value="MAP7_fam"/>
</dbReference>
<dbReference type="InterPro" id="IPR051483">
    <property type="entry name" value="MAP7_domain-containing"/>
</dbReference>
<dbReference type="Proteomes" id="UP000002279">
    <property type="component" value="Chromosome 2"/>
</dbReference>
<feature type="compositionally biased region" description="Polar residues" evidence="6">
    <location>
        <begin position="30"/>
        <end position="48"/>
    </location>
</feature>
<feature type="compositionally biased region" description="Basic and acidic residues" evidence="6">
    <location>
        <begin position="410"/>
        <end position="565"/>
    </location>
</feature>
<dbReference type="PANTHER" id="PTHR15073">
    <property type="entry name" value="MICROTUBULE-ASSOCIATED PROTEIN"/>
    <property type="match status" value="1"/>
</dbReference>
<feature type="compositionally biased region" description="Basic and acidic residues" evidence="6">
    <location>
        <begin position="335"/>
        <end position="361"/>
    </location>
</feature>
<keyword evidence="4" id="KW-0175">Coiled coil</keyword>
<reference evidence="7" key="3">
    <citation type="submission" date="2025-09" db="UniProtKB">
        <authorList>
            <consortium name="Ensembl"/>
        </authorList>
    </citation>
    <scope>IDENTIFICATION</scope>
    <source>
        <strain evidence="7">Glennie</strain>
    </source>
</reference>
<gene>
    <name evidence="7" type="primary">MAP7</name>
</gene>
<feature type="compositionally biased region" description="Low complexity" evidence="6">
    <location>
        <begin position="312"/>
        <end position="323"/>
    </location>
</feature>
<keyword evidence="8" id="KW-1185">Reference proteome</keyword>
<evidence type="ECO:0000256" key="5">
    <source>
        <dbReference type="ARBA" id="ARBA00023212"/>
    </source>
</evidence>
<keyword evidence="5" id="KW-0206">Cytoskeleton</keyword>
<proteinExistence type="inferred from homology"/>
<comment type="subcellular location">
    <subcellularLocation>
        <location evidence="1">Cytoplasm</location>
        <location evidence="1">Cytoskeleton</location>
    </subcellularLocation>
</comment>
<feature type="compositionally biased region" description="Polar residues" evidence="6">
    <location>
        <begin position="267"/>
        <end position="283"/>
    </location>
</feature>
<evidence type="ECO:0000256" key="6">
    <source>
        <dbReference type="SAM" id="MobiDB-lite"/>
    </source>
</evidence>
<feature type="compositionally biased region" description="Basic and acidic residues" evidence="6">
    <location>
        <begin position="254"/>
        <end position="264"/>
    </location>
</feature>
<feature type="compositionally biased region" description="Basic and acidic residues" evidence="6">
    <location>
        <begin position="136"/>
        <end position="146"/>
    </location>
</feature>
<reference evidence="7" key="2">
    <citation type="submission" date="2025-08" db="UniProtKB">
        <authorList>
            <consortium name="Ensembl"/>
        </authorList>
    </citation>
    <scope>IDENTIFICATION</scope>
    <source>
        <strain evidence="7">Glennie</strain>
    </source>
</reference>
<feature type="region of interest" description="Disordered" evidence="6">
    <location>
        <begin position="238"/>
        <end position="628"/>
    </location>
</feature>
<evidence type="ECO:0000256" key="4">
    <source>
        <dbReference type="ARBA" id="ARBA00023054"/>
    </source>
</evidence>
<reference evidence="7 8" key="1">
    <citation type="journal article" date="2008" name="Nature">
        <title>Genome analysis of the platypus reveals unique signatures of evolution.</title>
        <authorList>
            <person name="Warren W.C."/>
            <person name="Hillier L.W."/>
            <person name="Marshall Graves J.A."/>
            <person name="Birney E."/>
            <person name="Ponting C.P."/>
            <person name="Grutzner F."/>
            <person name="Belov K."/>
            <person name="Miller W."/>
            <person name="Clarke L."/>
            <person name="Chinwalla A.T."/>
            <person name="Yang S.P."/>
            <person name="Heger A."/>
            <person name="Locke D.P."/>
            <person name="Miethke P."/>
            <person name="Waters P.D."/>
            <person name="Veyrunes F."/>
            <person name="Fulton L."/>
            <person name="Fulton B."/>
            <person name="Graves T."/>
            <person name="Wallis J."/>
            <person name="Puente X.S."/>
            <person name="Lopez-Otin C."/>
            <person name="Ordonez G.R."/>
            <person name="Eichler E.E."/>
            <person name="Chen L."/>
            <person name="Cheng Z."/>
            <person name="Deakin J.E."/>
            <person name="Alsop A."/>
            <person name="Thompson K."/>
            <person name="Kirby P."/>
            <person name="Papenfuss A.T."/>
            <person name="Wakefield M.J."/>
            <person name="Olender T."/>
            <person name="Lancet D."/>
            <person name="Huttley G.A."/>
            <person name="Smit A.F."/>
            <person name="Pask A."/>
            <person name="Temple-Smith P."/>
            <person name="Batzer M.A."/>
            <person name="Walker J.A."/>
            <person name="Konkel M.K."/>
            <person name="Harris R.S."/>
            <person name="Whittington C.M."/>
            <person name="Wong E.S."/>
            <person name="Gemmell N.J."/>
            <person name="Buschiazzo E."/>
            <person name="Vargas Jentzsch I.M."/>
            <person name="Merkel A."/>
            <person name="Schmitz J."/>
            <person name="Zemann A."/>
            <person name="Churakov G."/>
            <person name="Kriegs J.O."/>
            <person name="Brosius J."/>
            <person name="Murchison E.P."/>
            <person name="Sachidanandam R."/>
            <person name="Smith C."/>
            <person name="Hannon G.J."/>
            <person name="Tsend-Ayush E."/>
            <person name="McMillan D."/>
            <person name="Attenborough R."/>
            <person name="Rens W."/>
            <person name="Ferguson-Smith M."/>
            <person name="Lefevre C.M."/>
            <person name="Sharp J.A."/>
            <person name="Nicholas K.R."/>
            <person name="Ray D.A."/>
            <person name="Kube M."/>
            <person name="Reinhardt R."/>
            <person name="Pringle T.H."/>
            <person name="Taylor J."/>
            <person name="Jones R.C."/>
            <person name="Nixon B."/>
            <person name="Dacheux J.L."/>
            <person name="Niwa H."/>
            <person name="Sekita Y."/>
            <person name="Huang X."/>
            <person name="Stark A."/>
            <person name="Kheradpour P."/>
            <person name="Kellis M."/>
            <person name="Flicek P."/>
            <person name="Chen Y."/>
            <person name="Webber C."/>
            <person name="Hardison R."/>
            <person name="Nelson J."/>
            <person name="Hallsworth-Pepin K."/>
            <person name="Delehaunty K."/>
            <person name="Markovic C."/>
            <person name="Minx P."/>
            <person name="Feng Y."/>
            <person name="Kremitzki C."/>
            <person name="Mitreva M."/>
            <person name="Glasscock J."/>
            <person name="Wylie T."/>
            <person name="Wohldmann P."/>
            <person name="Thiru P."/>
            <person name="Nhan M.N."/>
            <person name="Pohl C.S."/>
            <person name="Smith S.M."/>
            <person name="Hou S."/>
            <person name="Nefedov M."/>
            <person name="de Jong P.J."/>
            <person name="Renfree M.B."/>
            <person name="Mardis E.R."/>
            <person name="Wilson R.K."/>
        </authorList>
    </citation>
    <scope>NUCLEOTIDE SEQUENCE [LARGE SCALE GENOMIC DNA]</scope>
    <source>
        <strain evidence="7 8">Glennie</strain>
    </source>
</reference>
<dbReference type="Bgee" id="ENSOANG00000009448">
    <property type="expression patterns" value="Expressed in adult mammalian kidney and 7 other cell types or tissues"/>
</dbReference>
<evidence type="ECO:0000256" key="1">
    <source>
        <dbReference type="ARBA" id="ARBA00004245"/>
    </source>
</evidence>
<feature type="compositionally biased region" description="Polar residues" evidence="6">
    <location>
        <begin position="617"/>
        <end position="626"/>
    </location>
</feature>
<accession>A0A6I8NQW1</accession>
<dbReference type="GO" id="GO:0000226">
    <property type="term" value="P:microtubule cytoskeleton organization"/>
    <property type="evidence" value="ECO:0007669"/>
    <property type="project" value="InterPro"/>
</dbReference>
<feature type="region of interest" description="Disordered" evidence="6">
    <location>
        <begin position="136"/>
        <end position="158"/>
    </location>
</feature>
<feature type="compositionally biased region" description="Basic and acidic residues" evidence="6">
    <location>
        <begin position="49"/>
        <end position="87"/>
    </location>
</feature>
<organism evidence="7 8">
    <name type="scientific">Ornithorhynchus anatinus</name>
    <name type="common">Duckbill platypus</name>
    <dbReference type="NCBI Taxonomy" id="9258"/>
    <lineage>
        <taxon>Eukaryota</taxon>
        <taxon>Metazoa</taxon>
        <taxon>Chordata</taxon>
        <taxon>Craniata</taxon>
        <taxon>Vertebrata</taxon>
        <taxon>Euteleostomi</taxon>
        <taxon>Mammalia</taxon>
        <taxon>Monotremata</taxon>
        <taxon>Ornithorhynchidae</taxon>
        <taxon>Ornithorhynchus</taxon>
    </lineage>
</organism>
<feature type="region of interest" description="Disordered" evidence="6">
    <location>
        <begin position="106"/>
        <end position="125"/>
    </location>
</feature>
<protein>
    <submittedName>
        <fullName evidence="7">Microtubule associated protein 7</fullName>
    </submittedName>
</protein>
<name>A0A6I8NQW1_ORNAN</name>
<dbReference type="GO" id="GO:0015630">
    <property type="term" value="C:microtubule cytoskeleton"/>
    <property type="evidence" value="ECO:0007669"/>
    <property type="project" value="InterPro"/>
</dbReference>
<feature type="compositionally biased region" description="Low complexity" evidence="6">
    <location>
        <begin position="388"/>
        <end position="406"/>
    </location>
</feature>
<dbReference type="AlphaFoldDB" id="A0A6I8NQW1"/>
<feature type="region of interest" description="Disordered" evidence="6">
    <location>
        <begin position="1"/>
        <end position="87"/>
    </location>
</feature>
<evidence type="ECO:0000256" key="3">
    <source>
        <dbReference type="ARBA" id="ARBA00022490"/>
    </source>
</evidence>
<dbReference type="Ensembl" id="ENSOANT00000068659.1">
    <property type="protein sequence ID" value="ENSOANP00000043311.1"/>
    <property type="gene ID" value="ENSOANG00000009448.3"/>
</dbReference>
<evidence type="ECO:0000256" key="2">
    <source>
        <dbReference type="ARBA" id="ARBA00007525"/>
    </source>
</evidence>
<evidence type="ECO:0000313" key="8">
    <source>
        <dbReference type="Proteomes" id="UP000002279"/>
    </source>
</evidence>
<dbReference type="GeneTree" id="ENSGT00950000182941"/>
<keyword evidence="3" id="KW-0963">Cytoplasm</keyword>